<accession>A0A2D2Q1E7</accession>
<keyword evidence="2 11" id="KW-0547">Nucleotide-binding</keyword>
<dbReference type="GO" id="GO:0033202">
    <property type="term" value="C:DNA helicase complex"/>
    <property type="evidence" value="ECO:0007669"/>
    <property type="project" value="TreeGrafter"/>
</dbReference>
<evidence type="ECO:0000313" key="15">
    <source>
        <dbReference type="EMBL" id="ATS18340.1"/>
    </source>
</evidence>
<proteinExistence type="inferred from homology"/>
<evidence type="ECO:0000256" key="2">
    <source>
        <dbReference type="ARBA" id="ARBA00022741"/>
    </source>
</evidence>
<dbReference type="Proteomes" id="UP000231057">
    <property type="component" value="Chromosome"/>
</dbReference>
<dbReference type="PROSITE" id="PS51198">
    <property type="entry name" value="UVRD_HELICASE_ATP_BIND"/>
    <property type="match status" value="1"/>
</dbReference>
<dbReference type="InterPro" id="IPR000212">
    <property type="entry name" value="DNA_helicase_UvrD/REP"/>
</dbReference>
<dbReference type="Pfam" id="PF00580">
    <property type="entry name" value="UvrD-helicase"/>
    <property type="match status" value="1"/>
</dbReference>
<dbReference type="GO" id="GO:0005524">
    <property type="term" value="F:ATP binding"/>
    <property type="evidence" value="ECO:0007669"/>
    <property type="project" value="UniProtKB-UniRule"/>
</dbReference>
<dbReference type="GO" id="GO:0043138">
    <property type="term" value="F:3'-5' DNA helicase activity"/>
    <property type="evidence" value="ECO:0007669"/>
    <property type="project" value="UniProtKB-EC"/>
</dbReference>
<evidence type="ECO:0000259" key="13">
    <source>
        <dbReference type="PROSITE" id="PS51198"/>
    </source>
</evidence>
<feature type="compositionally biased region" description="Pro residues" evidence="12">
    <location>
        <begin position="371"/>
        <end position="382"/>
    </location>
</feature>
<dbReference type="SUPFAM" id="SSF52540">
    <property type="entry name" value="P-loop containing nucleoside triphosphate hydrolases"/>
    <property type="match status" value="1"/>
</dbReference>
<evidence type="ECO:0000313" key="16">
    <source>
        <dbReference type="Proteomes" id="UP000231057"/>
    </source>
</evidence>
<dbReference type="InterPro" id="IPR013986">
    <property type="entry name" value="DExx_box_DNA_helicase_dom_sf"/>
</dbReference>
<comment type="catalytic activity">
    <reaction evidence="8">
        <text>Couples ATP hydrolysis with the unwinding of duplex DNA by translocating in the 3'-5' direction.</text>
        <dbReference type="EC" id="5.6.2.4"/>
    </reaction>
</comment>
<dbReference type="Gene3D" id="1.10.10.160">
    <property type="match status" value="1"/>
</dbReference>
<reference evidence="15 16" key="1">
    <citation type="submission" date="2016-11" db="EMBL/GenBank/DDBJ databases">
        <title>Complete genome sequence of thermophilic cyanobacteria strain Synechococcus sp. PCC6715.</title>
        <authorList>
            <person name="Tang J."/>
            <person name="Daroch M."/>
            <person name="Liang Y."/>
            <person name="Jiang D."/>
            <person name="Shah M."/>
        </authorList>
    </citation>
    <scope>NUCLEOTIDE SEQUENCE [LARGE SCALE GENOMIC DNA]</scope>
    <source>
        <strain evidence="15 16">PCC 6715</strain>
    </source>
</reference>
<evidence type="ECO:0000256" key="11">
    <source>
        <dbReference type="PROSITE-ProRule" id="PRU00560"/>
    </source>
</evidence>
<gene>
    <name evidence="15" type="ORF">BRW62_05750</name>
</gene>
<evidence type="ECO:0000256" key="5">
    <source>
        <dbReference type="ARBA" id="ARBA00022840"/>
    </source>
</evidence>
<dbReference type="PANTHER" id="PTHR11070">
    <property type="entry name" value="UVRD / RECB / PCRA DNA HELICASE FAMILY MEMBER"/>
    <property type="match status" value="1"/>
</dbReference>
<evidence type="ECO:0000256" key="1">
    <source>
        <dbReference type="ARBA" id="ARBA00009922"/>
    </source>
</evidence>
<evidence type="ECO:0000256" key="3">
    <source>
        <dbReference type="ARBA" id="ARBA00022801"/>
    </source>
</evidence>
<dbReference type="GO" id="GO:0016887">
    <property type="term" value="F:ATP hydrolysis activity"/>
    <property type="evidence" value="ECO:0007669"/>
    <property type="project" value="RHEA"/>
</dbReference>
<evidence type="ECO:0000256" key="4">
    <source>
        <dbReference type="ARBA" id="ARBA00022806"/>
    </source>
</evidence>
<dbReference type="GO" id="GO:0003677">
    <property type="term" value="F:DNA binding"/>
    <property type="evidence" value="ECO:0007669"/>
    <property type="project" value="UniProtKB-KW"/>
</dbReference>
<keyword evidence="16" id="KW-1185">Reference proteome</keyword>
<dbReference type="InterPro" id="IPR027417">
    <property type="entry name" value="P-loop_NTPase"/>
</dbReference>
<protein>
    <recommendedName>
        <fullName evidence="9">DNA 3'-5' helicase</fullName>
        <ecNumber evidence="9">5.6.2.4</ecNumber>
    </recommendedName>
</protein>
<dbReference type="PANTHER" id="PTHR11070:SF2">
    <property type="entry name" value="ATP-DEPENDENT DNA HELICASE SRS2"/>
    <property type="match status" value="1"/>
</dbReference>
<comment type="catalytic activity">
    <reaction evidence="10">
        <text>ATP + H2O = ADP + phosphate + H(+)</text>
        <dbReference type="Rhea" id="RHEA:13065"/>
        <dbReference type="ChEBI" id="CHEBI:15377"/>
        <dbReference type="ChEBI" id="CHEBI:15378"/>
        <dbReference type="ChEBI" id="CHEBI:30616"/>
        <dbReference type="ChEBI" id="CHEBI:43474"/>
        <dbReference type="ChEBI" id="CHEBI:456216"/>
        <dbReference type="EC" id="5.6.2.4"/>
    </reaction>
</comment>
<keyword evidence="5 11" id="KW-0067">ATP-binding</keyword>
<feature type="domain" description="UvrD-like helicase C-terminal" evidence="14">
    <location>
        <begin position="359"/>
        <end position="631"/>
    </location>
</feature>
<dbReference type="Gene3D" id="3.40.50.300">
    <property type="entry name" value="P-loop containing nucleotide triphosphate hydrolases"/>
    <property type="match status" value="2"/>
</dbReference>
<evidence type="ECO:0000256" key="12">
    <source>
        <dbReference type="SAM" id="MobiDB-lite"/>
    </source>
</evidence>
<keyword evidence="3 11" id="KW-0378">Hydrolase</keyword>
<evidence type="ECO:0000256" key="7">
    <source>
        <dbReference type="ARBA" id="ARBA00023235"/>
    </source>
</evidence>
<organism evidence="15 16">
    <name type="scientific">Parathermosynechococcus lividus PCC 6715</name>
    <dbReference type="NCBI Taxonomy" id="1917166"/>
    <lineage>
        <taxon>Bacteria</taxon>
        <taxon>Bacillati</taxon>
        <taxon>Cyanobacteriota</taxon>
        <taxon>Cyanophyceae</taxon>
        <taxon>Acaryochloridales</taxon>
        <taxon>Thermosynechococcaceae</taxon>
        <taxon>Parathermosynechococcus</taxon>
    </lineage>
</organism>
<dbReference type="PROSITE" id="PS51217">
    <property type="entry name" value="UVRD_HELICASE_CTER"/>
    <property type="match status" value="1"/>
</dbReference>
<keyword evidence="6" id="KW-0238">DNA-binding</keyword>
<keyword evidence="4 11" id="KW-0347">Helicase</keyword>
<dbReference type="InterPro" id="IPR014016">
    <property type="entry name" value="UvrD-like_ATP-bd"/>
</dbReference>
<reference evidence="16" key="2">
    <citation type="journal article" date="2022" name="Front. Microbiol.">
        <title>Comparative Genomic Analysis Revealed Distinct Molecular Components and Organization of CO2-Concentrating Mechanism in Thermophilic Cyanobacteria.</title>
        <authorList>
            <person name="Tang J."/>
            <person name="Zhou H."/>
            <person name="Yao D."/>
            <person name="Riaz S."/>
            <person name="You D."/>
            <person name="Klepacz-Smolka A."/>
            <person name="Daroch M."/>
        </authorList>
    </citation>
    <scope>NUCLEOTIDE SEQUENCE [LARGE SCALE GENOMIC DNA]</scope>
    <source>
        <strain evidence="16">PCC 6715</strain>
    </source>
</reference>
<dbReference type="KEGG" id="slw:BRW62_05750"/>
<comment type="similarity">
    <text evidence="1">Belongs to the helicase family. UvrD subfamily.</text>
</comment>
<feature type="domain" description="UvrD-like helicase ATP-binding" evidence="13">
    <location>
        <begin position="14"/>
        <end position="339"/>
    </location>
</feature>
<dbReference type="Pfam" id="PF13361">
    <property type="entry name" value="UvrD_C"/>
    <property type="match status" value="1"/>
</dbReference>
<feature type="region of interest" description="Disordered" evidence="12">
    <location>
        <begin position="360"/>
        <end position="383"/>
    </location>
</feature>
<evidence type="ECO:0000256" key="6">
    <source>
        <dbReference type="ARBA" id="ARBA00023125"/>
    </source>
</evidence>
<dbReference type="GO" id="GO:0005829">
    <property type="term" value="C:cytosol"/>
    <property type="evidence" value="ECO:0007669"/>
    <property type="project" value="TreeGrafter"/>
</dbReference>
<feature type="binding site" evidence="11">
    <location>
        <begin position="35"/>
        <end position="42"/>
    </location>
    <ligand>
        <name>ATP</name>
        <dbReference type="ChEBI" id="CHEBI:30616"/>
    </ligand>
</feature>
<dbReference type="GO" id="GO:0000725">
    <property type="term" value="P:recombinational repair"/>
    <property type="evidence" value="ECO:0007669"/>
    <property type="project" value="TreeGrafter"/>
</dbReference>
<evidence type="ECO:0000256" key="9">
    <source>
        <dbReference type="ARBA" id="ARBA00034808"/>
    </source>
</evidence>
<dbReference type="EC" id="5.6.2.4" evidence="9"/>
<evidence type="ECO:0000256" key="10">
    <source>
        <dbReference type="ARBA" id="ARBA00048988"/>
    </source>
</evidence>
<dbReference type="AlphaFoldDB" id="A0A2D2Q1E7"/>
<keyword evidence="7" id="KW-0413">Isomerase</keyword>
<dbReference type="EMBL" id="CP018092">
    <property type="protein sequence ID" value="ATS18340.1"/>
    <property type="molecule type" value="Genomic_DNA"/>
</dbReference>
<evidence type="ECO:0000259" key="14">
    <source>
        <dbReference type="PROSITE" id="PS51217"/>
    </source>
</evidence>
<sequence length="764" mass="86017">MVNTVESLVDDWSGQLRPGQREIAQWRGGLLAVSAVPGAGKSHGMAVGAAIAIARQRLNQQQQLVVVTYSRSAAASIKVRIRHYLNQMGLPRTGFSVQTLHSLALKIAMGAPNWRGSAENLLSEYEQQRLCRRCVDQWARSHPDQMQHLIQGMDTQPPIHSEQLTRRHALISSILTSFTKTVVTSARSAFLTPAELRQLSHHPAIAADPYPFLEIAADLLELYQHQLYEREQIDYDEMILAAVQCLDANASYRQEWQQRVYAVFEDEAQDSTPLQSRLLRLLATDVMDDRIVNVVRVGDPNQAINSTFTAADPLFFNAFCDECAQQNAFYTMTQAGRCTPLVIKAANYLVEWANHTYAQTEPPFRPQDIQPVPPGDPQPDANPPAWGQGVELVYPKTIFETAHELAVRIARVFEAHPKATVAILVRQNKQGHFLADLLRSPADFGLNHNLPSLGITIFDVAGVERRSHVPEELFHILQFLYCPYSPDRVKNALTVLVERGVVPPQNLDRLAAQPEVFLYPGPLDPPATAEAVQAQHFCHGLLQARLQLSLFPLIAYCAQRLGYDAAELATTDRLIYYLSQSQEPQLWERLAPIWQGIVAENTFEPVDMEDLHSRYVRPAQVTILTMHKAKGLDWDAVFVPFLQAKNLPGDLWVPANARFLGEVDFIAVTRAQIRAHSHGQPIPNYQEAWRNAAAAKTAEEYRLLYVAITRAKRLLWLAAAQQAPFWPSFDWHHHYELQPQAPCPFLPALQQQLAKWLSPIRGDR</sequence>
<name>A0A2D2Q1E7_PARLV</name>
<evidence type="ECO:0000256" key="8">
    <source>
        <dbReference type="ARBA" id="ARBA00034617"/>
    </source>
</evidence>
<dbReference type="InterPro" id="IPR014017">
    <property type="entry name" value="DNA_helicase_UvrD-like_C"/>
</dbReference>